<reference evidence="1" key="1">
    <citation type="submission" date="2019-11" db="EMBL/GenBank/DDBJ databases">
        <title>Nori genome reveals adaptations in red seaweeds to the harsh intertidal environment.</title>
        <authorList>
            <person name="Wang D."/>
            <person name="Mao Y."/>
        </authorList>
    </citation>
    <scope>NUCLEOTIDE SEQUENCE</scope>
    <source>
        <tissue evidence="1">Gametophyte</tissue>
    </source>
</reference>
<comment type="caution">
    <text evidence="1">The sequence shown here is derived from an EMBL/GenBank/DDBJ whole genome shotgun (WGS) entry which is preliminary data.</text>
</comment>
<evidence type="ECO:0000313" key="2">
    <source>
        <dbReference type="Proteomes" id="UP000798662"/>
    </source>
</evidence>
<name>A0ACC3CCW7_PYRYE</name>
<organism evidence="1 2">
    <name type="scientific">Pyropia yezoensis</name>
    <name type="common">Susabi-nori</name>
    <name type="synonym">Porphyra yezoensis</name>
    <dbReference type="NCBI Taxonomy" id="2788"/>
    <lineage>
        <taxon>Eukaryota</taxon>
        <taxon>Rhodophyta</taxon>
        <taxon>Bangiophyceae</taxon>
        <taxon>Bangiales</taxon>
        <taxon>Bangiaceae</taxon>
        <taxon>Pyropia</taxon>
    </lineage>
</organism>
<gene>
    <name evidence="1" type="ORF">I4F81_010132</name>
</gene>
<keyword evidence="2" id="KW-1185">Reference proteome</keyword>
<accession>A0ACC3CCW7</accession>
<sequence>MASNGPDSGAPAPPPAPPPAPAAGAPVAIVTGANSGIGLAVCVALARAGYTVYGGMRATASAAELLAAAAAAAVDPPGAVHVVRMDVGNDRSVATAVAAVLAATGDRVDVAVANAGYGKRVTVEGVPLSDYQSMMNVNFFGALRLVQACVPSMRRRRSGRVLGVSSVIGLVAFPFFGAYAASKFAMEGLWESSHAEYKALGVHFILMEPGPVATPMAHRPPGPWSPPDELVPVWDAYAAQFMAEFFSIAHTPDACADAFVRAVSDPAPALRYMTHPPSEGMLRTKVADLDGKGVAATTLALLATAKPGGGSTPPPAEADRAEQ</sequence>
<dbReference type="Proteomes" id="UP000798662">
    <property type="component" value="Chromosome 3"/>
</dbReference>
<dbReference type="EMBL" id="CM020620">
    <property type="protein sequence ID" value="KAK1867627.1"/>
    <property type="molecule type" value="Genomic_DNA"/>
</dbReference>
<protein>
    <submittedName>
        <fullName evidence="1">Uncharacterized protein</fullName>
    </submittedName>
</protein>
<proteinExistence type="predicted"/>
<evidence type="ECO:0000313" key="1">
    <source>
        <dbReference type="EMBL" id="KAK1867627.1"/>
    </source>
</evidence>